<dbReference type="PANTHER" id="PTHR30035">
    <property type="entry name" value="LIPOPROTEIN VACJ-RELATED"/>
    <property type="match status" value="1"/>
</dbReference>
<dbReference type="PANTHER" id="PTHR30035:SF3">
    <property type="entry name" value="INTERMEMBRANE PHOSPHOLIPID TRANSPORT SYSTEM LIPOPROTEIN MLAA"/>
    <property type="match status" value="1"/>
</dbReference>
<dbReference type="STRING" id="1610491.AAV94_01895"/>
<gene>
    <name evidence="3" type="ORF">AAV94_01895</name>
</gene>
<comment type="caution">
    <text evidence="3">The sequence shown here is derived from an EMBL/GenBank/DDBJ whole genome shotgun (WGS) entry which is preliminary data.</text>
</comment>
<evidence type="ECO:0008006" key="5">
    <source>
        <dbReference type="Google" id="ProtNLM"/>
    </source>
</evidence>
<dbReference type="PROSITE" id="PS51257">
    <property type="entry name" value="PROKAR_LIPOPROTEIN"/>
    <property type="match status" value="1"/>
</dbReference>
<evidence type="ECO:0000313" key="3">
    <source>
        <dbReference type="EMBL" id="KKW69156.1"/>
    </source>
</evidence>
<dbReference type="Pfam" id="PF04333">
    <property type="entry name" value="MlaA"/>
    <property type="match status" value="1"/>
</dbReference>
<name>A0A0U1Q336_9BURK</name>
<dbReference type="PATRIC" id="fig|1610491.3.peg.393"/>
<dbReference type="GO" id="GO:0016020">
    <property type="term" value="C:membrane"/>
    <property type="evidence" value="ECO:0007669"/>
    <property type="project" value="InterPro"/>
</dbReference>
<dbReference type="EMBL" id="LBNQ01000009">
    <property type="protein sequence ID" value="KKW69156.1"/>
    <property type="molecule type" value="Genomic_DNA"/>
</dbReference>
<dbReference type="OrthoDB" id="9785326at2"/>
<dbReference type="Proteomes" id="UP000050580">
    <property type="component" value="Unassembled WGS sequence"/>
</dbReference>
<evidence type="ECO:0000313" key="4">
    <source>
        <dbReference type="Proteomes" id="UP000050580"/>
    </source>
</evidence>
<dbReference type="GO" id="GO:0120010">
    <property type="term" value="P:intermembrane phospholipid transfer"/>
    <property type="evidence" value="ECO:0007669"/>
    <property type="project" value="TreeGrafter"/>
</dbReference>
<sequence length="273" mass="29575">MPTEPTRFSLPAPRALHLCAAMGTALTLAACSTTGPQGQQYGQTPGDPFESFNRSMYSLNEGLDRAILRPVATGYQTVVPELARKGVGNFFGNLGDVWSFANNVAQLKGEAAMSSFFRVAVNTTFGLGGLLDVASEMRLQRYKSDFGLTLAHWGVPSGPYLVLPLLGPSTVRDTAALPADIYGNPLSHLNPSEHRYGLRALNIVDTRARYLRASDLLDQAAFDPYVMVRDLYLQQRTGSTTGDGAVDEDGYIPDYDEEMGSGYVPEVDEAPLQ</sequence>
<reference evidence="3 4" key="1">
    <citation type="submission" date="2015-05" db="EMBL/GenBank/DDBJ databases">
        <title>Draft genome sequence of Lampropedia sp. CT6, isolated from the microbial mat of a hot water spring, located at Manikaran, India.</title>
        <authorList>
            <person name="Tripathi C."/>
            <person name="Rani P."/>
            <person name="Mahato N.K."/>
            <person name="Lal R."/>
        </authorList>
    </citation>
    <scope>NUCLEOTIDE SEQUENCE [LARGE SCALE GENOMIC DNA]</scope>
    <source>
        <strain evidence="3 4">CT6</strain>
    </source>
</reference>
<accession>A0A0U1Q336</accession>
<keyword evidence="2" id="KW-0732">Signal</keyword>
<evidence type="ECO:0000256" key="2">
    <source>
        <dbReference type="ARBA" id="ARBA00022729"/>
    </source>
</evidence>
<evidence type="ECO:0000256" key="1">
    <source>
        <dbReference type="ARBA" id="ARBA00010634"/>
    </source>
</evidence>
<organism evidence="3 4">
    <name type="scientific">Lampropedia cohaerens</name>
    <dbReference type="NCBI Taxonomy" id="1610491"/>
    <lineage>
        <taxon>Bacteria</taxon>
        <taxon>Pseudomonadati</taxon>
        <taxon>Pseudomonadota</taxon>
        <taxon>Betaproteobacteria</taxon>
        <taxon>Burkholderiales</taxon>
        <taxon>Comamonadaceae</taxon>
        <taxon>Lampropedia</taxon>
    </lineage>
</organism>
<proteinExistence type="inferred from homology"/>
<dbReference type="RefSeq" id="WP_046740590.1">
    <property type="nucleotide sequence ID" value="NZ_LBNQ01000009.1"/>
</dbReference>
<dbReference type="AlphaFoldDB" id="A0A0U1Q336"/>
<comment type="similarity">
    <text evidence="1">Belongs to the MlaA family.</text>
</comment>
<dbReference type="InterPro" id="IPR007428">
    <property type="entry name" value="MlaA"/>
</dbReference>
<dbReference type="PRINTS" id="PR01805">
    <property type="entry name" value="VACJLIPOPROT"/>
</dbReference>
<keyword evidence="4" id="KW-1185">Reference proteome</keyword>
<protein>
    <recommendedName>
        <fullName evidence="5">ABC transporter</fullName>
    </recommendedName>
</protein>